<dbReference type="Pfam" id="PF06585">
    <property type="entry name" value="JHBP"/>
    <property type="match status" value="1"/>
</dbReference>
<dbReference type="AlphaFoldDB" id="A0AAW1V529"/>
<comment type="caution">
    <text evidence="2">The sequence shown here is derived from an EMBL/GenBank/DDBJ whole genome shotgun (WGS) entry which is preliminary data.</text>
</comment>
<dbReference type="PANTHER" id="PTHR11008">
    <property type="entry name" value="PROTEIN TAKEOUT-LIKE PROTEIN"/>
    <property type="match status" value="1"/>
</dbReference>
<keyword evidence="1" id="KW-0732">Signal</keyword>
<dbReference type="InterPro" id="IPR010562">
    <property type="entry name" value="Haemolymph_juvenile_hormone-bd"/>
</dbReference>
<feature type="chain" id="PRO_5043912372" evidence="1">
    <location>
        <begin position="19"/>
        <end position="206"/>
    </location>
</feature>
<proteinExistence type="predicted"/>
<feature type="signal peptide" evidence="1">
    <location>
        <begin position="1"/>
        <end position="18"/>
    </location>
</feature>
<organism evidence="2 3">
    <name type="scientific">Henosepilachna vigintioctopunctata</name>
    <dbReference type="NCBI Taxonomy" id="420089"/>
    <lineage>
        <taxon>Eukaryota</taxon>
        <taxon>Metazoa</taxon>
        <taxon>Ecdysozoa</taxon>
        <taxon>Arthropoda</taxon>
        <taxon>Hexapoda</taxon>
        <taxon>Insecta</taxon>
        <taxon>Pterygota</taxon>
        <taxon>Neoptera</taxon>
        <taxon>Endopterygota</taxon>
        <taxon>Coleoptera</taxon>
        <taxon>Polyphaga</taxon>
        <taxon>Cucujiformia</taxon>
        <taxon>Coccinelloidea</taxon>
        <taxon>Coccinellidae</taxon>
        <taxon>Epilachninae</taxon>
        <taxon>Epilachnini</taxon>
        <taxon>Henosepilachna</taxon>
    </lineage>
</organism>
<dbReference type="PANTHER" id="PTHR11008:SF41">
    <property type="entry name" value="RE70318P"/>
    <property type="match status" value="1"/>
</dbReference>
<gene>
    <name evidence="2" type="ORF">WA026_000411</name>
</gene>
<evidence type="ECO:0000256" key="1">
    <source>
        <dbReference type="SAM" id="SignalP"/>
    </source>
</evidence>
<reference evidence="2 3" key="1">
    <citation type="submission" date="2023-03" db="EMBL/GenBank/DDBJ databases">
        <title>Genome insight into feeding habits of ladybird beetles.</title>
        <authorList>
            <person name="Li H.-S."/>
            <person name="Huang Y.-H."/>
            <person name="Pang H."/>
        </authorList>
    </citation>
    <scope>NUCLEOTIDE SEQUENCE [LARGE SCALE GENOMIC DNA]</scope>
    <source>
        <strain evidence="2">SYSU_2023b</strain>
        <tissue evidence="2">Whole body</tissue>
    </source>
</reference>
<dbReference type="Proteomes" id="UP001431783">
    <property type="component" value="Unassembled WGS sequence"/>
</dbReference>
<dbReference type="Gene3D" id="3.15.10.30">
    <property type="entry name" value="Haemolymph juvenile hormone binding protein"/>
    <property type="match status" value="1"/>
</dbReference>
<dbReference type="SMART" id="SM00700">
    <property type="entry name" value="JHBP"/>
    <property type="match status" value="1"/>
</dbReference>
<name>A0AAW1V529_9CUCU</name>
<keyword evidence="3" id="KW-1185">Reference proteome</keyword>
<dbReference type="InterPro" id="IPR038606">
    <property type="entry name" value="To_sf"/>
</dbReference>
<evidence type="ECO:0000313" key="3">
    <source>
        <dbReference type="Proteomes" id="UP001431783"/>
    </source>
</evidence>
<accession>A0AAW1V529</accession>
<protein>
    <submittedName>
        <fullName evidence="2">Uncharacterized protein</fullName>
    </submittedName>
</protein>
<dbReference type="EMBL" id="JARQZJ010000121">
    <property type="protein sequence ID" value="KAK9888141.1"/>
    <property type="molecule type" value="Genomic_DNA"/>
</dbReference>
<evidence type="ECO:0000313" key="2">
    <source>
        <dbReference type="EMBL" id="KAK9888141.1"/>
    </source>
</evidence>
<sequence>MTSYSILSLLILVSIANAKSIDKDRKIEETIRKGIVDPLYVGNYTVLPGNGVLRVTQKIYNMLVRGLSKAEVTIKSDLKGGKVGFSYKANRIYVHLDYELDGRCLIMPIWGKGTGIITMDDVRVSVNADVDGQQNVHNLKVTFELGDANFNLSSLLGENPGGLLTFLYTSSFNANAKYIFNEILPSYLPQSEDFFLSLWKPLVKNA</sequence>